<evidence type="ECO:0000313" key="3">
    <source>
        <dbReference type="Proteomes" id="UP000188298"/>
    </source>
</evidence>
<feature type="transmembrane region" description="Helical" evidence="1">
    <location>
        <begin position="51"/>
        <end position="73"/>
    </location>
</feature>
<dbReference type="Proteomes" id="UP000188298">
    <property type="component" value="Chromosome"/>
</dbReference>
<dbReference type="AlphaFoldDB" id="A0A1Q2LJ78"/>
<dbReference type="KEGG" id="hbl:XJ32_11220"/>
<proteinExistence type="predicted"/>
<protein>
    <submittedName>
        <fullName evidence="2">Uncharacterized protein</fullName>
    </submittedName>
</protein>
<reference evidence="2 3" key="1">
    <citation type="submission" date="2017-02" db="EMBL/GenBank/DDBJ databases">
        <title>Whole genome sequencing of Helicobacter bilis strain AAQJH.</title>
        <authorList>
            <person name="Conlan S."/>
            <person name="Thomas P.J."/>
            <person name="Mullikin J."/>
            <person name="Palmore T.N."/>
            <person name="Frank K.M."/>
            <person name="Segre J.A."/>
        </authorList>
    </citation>
    <scope>NUCLEOTIDE SEQUENCE [LARGE SCALE GENOMIC DNA]</scope>
    <source>
        <strain evidence="2 3">AAQJH</strain>
    </source>
</reference>
<dbReference type="RefSeq" id="WP_077389859.1">
    <property type="nucleotide sequence ID" value="NZ_CP019645.1"/>
</dbReference>
<dbReference type="EMBL" id="CP019645">
    <property type="protein sequence ID" value="AQQ60550.1"/>
    <property type="molecule type" value="Genomic_DNA"/>
</dbReference>
<evidence type="ECO:0000313" key="2">
    <source>
        <dbReference type="EMBL" id="AQQ60550.1"/>
    </source>
</evidence>
<feature type="transmembrane region" description="Helical" evidence="1">
    <location>
        <begin position="23"/>
        <end position="44"/>
    </location>
</feature>
<keyword evidence="1" id="KW-0472">Membrane</keyword>
<sequence>MENTETLNSNQAFDLDNFVSKKYGISFIAYVKVGLIHAFLFLILSSILQKNMVAVIGVLVVQIIIVALCFISYRVQYVYFDTRGVWYYSGFLPWTKGIRGITWSDFGGASFYQGFFAYIFHAYKISINNKYTESSRIFISNIHNGNEFVSAVNECRDILIQNGKI</sequence>
<keyword evidence="1" id="KW-1133">Transmembrane helix</keyword>
<name>A0A1Q2LJ78_9HELI</name>
<accession>A0A1Q2LJ78</accession>
<evidence type="ECO:0000256" key="1">
    <source>
        <dbReference type="SAM" id="Phobius"/>
    </source>
</evidence>
<keyword evidence="1" id="KW-0812">Transmembrane</keyword>
<organism evidence="2 3">
    <name type="scientific">Helicobacter bilis</name>
    <dbReference type="NCBI Taxonomy" id="37372"/>
    <lineage>
        <taxon>Bacteria</taxon>
        <taxon>Pseudomonadati</taxon>
        <taxon>Campylobacterota</taxon>
        <taxon>Epsilonproteobacteria</taxon>
        <taxon>Campylobacterales</taxon>
        <taxon>Helicobacteraceae</taxon>
        <taxon>Helicobacter</taxon>
    </lineage>
</organism>
<gene>
    <name evidence="2" type="ORF">XJ32_11220</name>
</gene>